<keyword evidence="2" id="KW-0238">DNA-binding</keyword>
<protein>
    <recommendedName>
        <fullName evidence="6">PPC domain-containing protein</fullName>
    </recommendedName>
</protein>
<feature type="compositionally biased region" description="Basic residues" evidence="5">
    <location>
        <begin position="7"/>
        <end position="20"/>
    </location>
</feature>
<evidence type="ECO:0000313" key="8">
    <source>
        <dbReference type="Proteomes" id="UP001189624"/>
    </source>
</evidence>
<keyword evidence="3" id="KW-0804">Transcription</keyword>
<keyword evidence="1" id="KW-0805">Transcription regulation</keyword>
<name>A0AA86TCB4_9FABA</name>
<dbReference type="InterPro" id="IPR005175">
    <property type="entry name" value="PPC_dom"/>
</dbReference>
<keyword evidence="4" id="KW-0539">Nucleus</keyword>
<evidence type="ECO:0000313" key="7">
    <source>
        <dbReference type="EMBL" id="CAJ1961173.1"/>
    </source>
</evidence>
<dbReference type="CDD" id="cd11378">
    <property type="entry name" value="DUF296"/>
    <property type="match status" value="1"/>
</dbReference>
<dbReference type="Gene3D" id="3.30.1330.80">
    <property type="entry name" value="Hypothetical protein, similar to alpha- acetolactate decarboxylase, domain 2"/>
    <property type="match status" value="1"/>
</dbReference>
<evidence type="ECO:0000259" key="6">
    <source>
        <dbReference type="PROSITE" id="PS51742"/>
    </source>
</evidence>
<organism evidence="7 8">
    <name type="scientific">Sphenostylis stenocarpa</name>
    <dbReference type="NCBI Taxonomy" id="92480"/>
    <lineage>
        <taxon>Eukaryota</taxon>
        <taxon>Viridiplantae</taxon>
        <taxon>Streptophyta</taxon>
        <taxon>Embryophyta</taxon>
        <taxon>Tracheophyta</taxon>
        <taxon>Spermatophyta</taxon>
        <taxon>Magnoliopsida</taxon>
        <taxon>eudicotyledons</taxon>
        <taxon>Gunneridae</taxon>
        <taxon>Pentapetalae</taxon>
        <taxon>rosids</taxon>
        <taxon>fabids</taxon>
        <taxon>Fabales</taxon>
        <taxon>Fabaceae</taxon>
        <taxon>Papilionoideae</taxon>
        <taxon>50 kb inversion clade</taxon>
        <taxon>NPAAA clade</taxon>
        <taxon>indigoferoid/millettioid clade</taxon>
        <taxon>Phaseoleae</taxon>
        <taxon>Sphenostylis</taxon>
    </lineage>
</organism>
<feature type="region of interest" description="Disordered" evidence="5">
    <location>
        <begin position="1"/>
        <end position="22"/>
    </location>
</feature>
<proteinExistence type="predicted"/>
<dbReference type="InterPro" id="IPR014476">
    <property type="entry name" value="AHL15-29"/>
</dbReference>
<dbReference type="PANTHER" id="PTHR31100:SF3">
    <property type="entry name" value="AT-HOOK MOTIF NUCLEAR-LOCALIZED PROTEIN 20"/>
    <property type="match status" value="1"/>
</dbReference>
<dbReference type="PANTHER" id="PTHR31100">
    <property type="entry name" value="AT-HOOK MOTIF NUCLEAR-LOCALIZED PROTEIN 15"/>
    <property type="match status" value="1"/>
</dbReference>
<sequence>MNMSIMRRPRGRPRGSKNKPKSALLMTRDTPNVIESHIIEIPGGTNITKSLIQFARRKERGYCVLSATGNIRNATLQQSLIPDTVMTVEGEMQILSLSGSFLAGATPPDLSVHLAGGKGQVVGGKVVGPLVASGTVIVILGAFCSAAFERLPIEGEEEVSSSNPLYHA</sequence>
<feature type="domain" description="PPC" evidence="6">
    <location>
        <begin position="31"/>
        <end position="165"/>
    </location>
</feature>
<dbReference type="Pfam" id="PF03479">
    <property type="entry name" value="PCC"/>
    <property type="match status" value="1"/>
</dbReference>
<evidence type="ECO:0000256" key="1">
    <source>
        <dbReference type="ARBA" id="ARBA00023015"/>
    </source>
</evidence>
<evidence type="ECO:0000256" key="4">
    <source>
        <dbReference type="ARBA" id="ARBA00023242"/>
    </source>
</evidence>
<dbReference type="SUPFAM" id="SSF117856">
    <property type="entry name" value="AF0104/ALDC/Ptd012-like"/>
    <property type="match status" value="1"/>
</dbReference>
<evidence type="ECO:0000256" key="5">
    <source>
        <dbReference type="SAM" id="MobiDB-lite"/>
    </source>
</evidence>
<accession>A0AA86TCB4</accession>
<evidence type="ECO:0000256" key="2">
    <source>
        <dbReference type="ARBA" id="ARBA00023125"/>
    </source>
</evidence>
<dbReference type="AlphaFoldDB" id="A0AA86TCB4"/>
<keyword evidence="8" id="KW-1185">Reference proteome</keyword>
<reference evidence="7" key="1">
    <citation type="submission" date="2023-10" db="EMBL/GenBank/DDBJ databases">
        <authorList>
            <person name="Domelevo Entfellner J.-B."/>
        </authorList>
    </citation>
    <scope>NUCLEOTIDE SEQUENCE</scope>
</reference>
<dbReference type="Proteomes" id="UP001189624">
    <property type="component" value="Chromosome 6"/>
</dbReference>
<evidence type="ECO:0000256" key="3">
    <source>
        <dbReference type="ARBA" id="ARBA00023163"/>
    </source>
</evidence>
<dbReference type="GO" id="GO:0003680">
    <property type="term" value="F:minor groove of adenine-thymine-rich DNA binding"/>
    <property type="evidence" value="ECO:0007669"/>
    <property type="project" value="InterPro"/>
</dbReference>
<dbReference type="PROSITE" id="PS51742">
    <property type="entry name" value="PPC"/>
    <property type="match status" value="1"/>
</dbReference>
<dbReference type="EMBL" id="OY731403">
    <property type="protein sequence ID" value="CAJ1961173.1"/>
    <property type="molecule type" value="Genomic_DNA"/>
</dbReference>
<gene>
    <name evidence="7" type="ORF">AYBTSS11_LOCUS18584</name>
</gene>
<dbReference type="GO" id="GO:0005634">
    <property type="term" value="C:nucleus"/>
    <property type="evidence" value="ECO:0007669"/>
    <property type="project" value="TreeGrafter"/>
</dbReference>
<dbReference type="Gramene" id="rna-AYBTSS11_LOCUS18584">
    <property type="protein sequence ID" value="CAJ1961173.1"/>
    <property type="gene ID" value="gene-AYBTSS11_LOCUS18584"/>
</dbReference>
<dbReference type="GO" id="GO:0003700">
    <property type="term" value="F:DNA-binding transcription factor activity"/>
    <property type="evidence" value="ECO:0007669"/>
    <property type="project" value="TreeGrafter"/>
</dbReference>